<protein>
    <submittedName>
        <fullName evidence="2">Uncharacterized protein</fullName>
    </submittedName>
</protein>
<gene>
    <name evidence="2" type="ORF">PBY51_019593</name>
</gene>
<dbReference type="Proteomes" id="UP001346869">
    <property type="component" value="Unassembled WGS sequence"/>
</dbReference>
<dbReference type="AlphaFoldDB" id="A0AAN7YBE5"/>
<feature type="region of interest" description="Disordered" evidence="1">
    <location>
        <begin position="90"/>
        <end position="130"/>
    </location>
</feature>
<feature type="compositionally biased region" description="Low complexity" evidence="1">
    <location>
        <begin position="103"/>
        <end position="113"/>
    </location>
</feature>
<keyword evidence="3" id="KW-1185">Reference proteome</keyword>
<dbReference type="EMBL" id="JAUZQC010000003">
    <property type="protein sequence ID" value="KAK5874665.1"/>
    <property type="molecule type" value="Genomic_DNA"/>
</dbReference>
<evidence type="ECO:0000313" key="3">
    <source>
        <dbReference type="Proteomes" id="UP001346869"/>
    </source>
</evidence>
<proteinExistence type="predicted"/>
<name>A0AAN7YBE5_ELEMC</name>
<accession>A0AAN7YBE5</accession>
<reference evidence="2 3" key="1">
    <citation type="journal article" date="2023" name="Genes (Basel)">
        <title>Chromosome-Level Genome Assembly and Circadian Gene Repertoire of the Patagonia Blennie Eleginops maclovinus-The Closest Ancestral Proxy of Antarctic Cryonotothenioids.</title>
        <authorList>
            <person name="Cheng C.C."/>
            <person name="Rivera-Colon A.G."/>
            <person name="Minhas B.F."/>
            <person name="Wilson L."/>
            <person name="Rayamajhi N."/>
            <person name="Vargas-Chacoff L."/>
            <person name="Catchen J.M."/>
        </authorList>
    </citation>
    <scope>NUCLEOTIDE SEQUENCE [LARGE SCALE GENOMIC DNA]</scope>
    <source>
        <strain evidence="2">JMC-PN-2008</strain>
    </source>
</reference>
<feature type="region of interest" description="Disordered" evidence="1">
    <location>
        <begin position="44"/>
        <end position="64"/>
    </location>
</feature>
<evidence type="ECO:0000256" key="1">
    <source>
        <dbReference type="SAM" id="MobiDB-lite"/>
    </source>
</evidence>
<comment type="caution">
    <text evidence="2">The sequence shown here is derived from an EMBL/GenBank/DDBJ whole genome shotgun (WGS) entry which is preliminary data.</text>
</comment>
<organism evidence="2 3">
    <name type="scientific">Eleginops maclovinus</name>
    <name type="common">Patagonian blennie</name>
    <name type="synonym">Eleginus maclovinus</name>
    <dbReference type="NCBI Taxonomy" id="56733"/>
    <lineage>
        <taxon>Eukaryota</taxon>
        <taxon>Metazoa</taxon>
        <taxon>Chordata</taxon>
        <taxon>Craniata</taxon>
        <taxon>Vertebrata</taxon>
        <taxon>Euteleostomi</taxon>
        <taxon>Actinopterygii</taxon>
        <taxon>Neopterygii</taxon>
        <taxon>Teleostei</taxon>
        <taxon>Neoteleostei</taxon>
        <taxon>Acanthomorphata</taxon>
        <taxon>Eupercaria</taxon>
        <taxon>Perciformes</taxon>
        <taxon>Notothenioidei</taxon>
        <taxon>Eleginopidae</taxon>
        <taxon>Eleginops</taxon>
    </lineage>
</organism>
<sequence>MPKLFTEHYGTGRGVLERGWAGAWSVLCCSVRCPVRAAPLSVAESHVQRQRQIPPPPPPPRGDNKHCWRSGWIYCGVCCSWKRRSAAAGALQQEVSSGENQRSRQAQRQRPSSGTRDPPALLQPPTAGAQ</sequence>
<evidence type="ECO:0000313" key="2">
    <source>
        <dbReference type="EMBL" id="KAK5874665.1"/>
    </source>
</evidence>
<reference evidence="2 3" key="2">
    <citation type="journal article" date="2023" name="Mol. Biol. Evol.">
        <title>Genomics of Secondarily Temperate Adaptation in the Only Non-Antarctic Icefish.</title>
        <authorList>
            <person name="Rivera-Colon A.G."/>
            <person name="Rayamajhi N."/>
            <person name="Minhas B.F."/>
            <person name="Madrigal G."/>
            <person name="Bilyk K.T."/>
            <person name="Yoon V."/>
            <person name="Hune M."/>
            <person name="Gregory S."/>
            <person name="Cheng C.H.C."/>
            <person name="Catchen J.M."/>
        </authorList>
    </citation>
    <scope>NUCLEOTIDE SEQUENCE [LARGE SCALE GENOMIC DNA]</scope>
    <source>
        <strain evidence="2">JMC-PN-2008</strain>
    </source>
</reference>